<name>A0A0L6JMW1_9FIRM</name>
<gene>
    <name evidence="3" type="ORF">Bccel_1977</name>
</gene>
<accession>A0A0L6JMW1</accession>
<dbReference type="Pfam" id="PF00437">
    <property type="entry name" value="T2SSE"/>
    <property type="match status" value="1"/>
</dbReference>
<comment type="caution">
    <text evidence="3">The sequence shown here is derived from an EMBL/GenBank/DDBJ whole genome shotgun (WGS) entry which is preliminary data.</text>
</comment>
<protein>
    <submittedName>
        <fullName evidence="3">Type II secretion system protein E</fullName>
    </submittedName>
</protein>
<proteinExistence type="inferred from homology"/>
<dbReference type="STRING" id="398512.Bccel_1977"/>
<dbReference type="eggNOG" id="COG2805">
    <property type="taxonomic scope" value="Bacteria"/>
</dbReference>
<dbReference type="EMBL" id="LGTC01000001">
    <property type="protein sequence ID" value="KNY26712.1"/>
    <property type="molecule type" value="Genomic_DNA"/>
</dbReference>
<dbReference type="PANTHER" id="PTHR30486:SF16">
    <property type="entry name" value="TWITCHING MOTILITY PROTEIN PILT"/>
    <property type="match status" value="1"/>
</dbReference>
<dbReference type="SUPFAM" id="SSF52540">
    <property type="entry name" value="P-loop containing nucleoside triphosphate hydrolases"/>
    <property type="match status" value="1"/>
</dbReference>
<dbReference type="InterPro" id="IPR006321">
    <property type="entry name" value="PilT/PilU"/>
</dbReference>
<evidence type="ECO:0000259" key="2">
    <source>
        <dbReference type="PROSITE" id="PS00662"/>
    </source>
</evidence>
<dbReference type="InterPro" id="IPR001482">
    <property type="entry name" value="T2SS/T4SS_dom"/>
</dbReference>
<reference evidence="4" key="1">
    <citation type="submission" date="2015-07" db="EMBL/GenBank/DDBJ databases">
        <title>Near-Complete Genome Sequence of the Cellulolytic Bacterium Bacteroides (Pseudobacteroides) cellulosolvens ATCC 35603.</title>
        <authorList>
            <person name="Dassa B."/>
            <person name="Utturkar S.M."/>
            <person name="Klingeman D.M."/>
            <person name="Hurt R.A."/>
            <person name="Keller M."/>
            <person name="Xu J."/>
            <person name="Reddy Y.H.K."/>
            <person name="Borovok I."/>
            <person name="Grinberg I.R."/>
            <person name="Lamed R."/>
            <person name="Zhivin O."/>
            <person name="Bayer E.A."/>
            <person name="Brown S.D."/>
        </authorList>
    </citation>
    <scope>NUCLEOTIDE SEQUENCE [LARGE SCALE GENOMIC DNA]</scope>
    <source>
        <strain evidence="4">DSM 2933</strain>
    </source>
</reference>
<evidence type="ECO:0000313" key="3">
    <source>
        <dbReference type="EMBL" id="KNY26712.1"/>
    </source>
</evidence>
<keyword evidence="4" id="KW-1185">Reference proteome</keyword>
<evidence type="ECO:0000313" key="4">
    <source>
        <dbReference type="Proteomes" id="UP000036923"/>
    </source>
</evidence>
<sequence>MAAIINKINEERDCHILTLEDPIEYLHKHKTSIVNQREIGHDSNSYANALRAALREDPDVILVGEMRDMETISIAITAAETGHLVFSTLHTIGAANTIDRIIDVFPPYQQQQIKVQLSTILQGVISQQLLARRDKHGRAAALEIMIPNPAIRNLIREGKTHQINSIIQTGAKFGMQTMDNSLLNLYRRNIISYEDAMVYAADQENIMRLASI</sequence>
<organism evidence="3 4">
    <name type="scientific">Pseudobacteroides cellulosolvens ATCC 35603 = DSM 2933</name>
    <dbReference type="NCBI Taxonomy" id="398512"/>
    <lineage>
        <taxon>Bacteria</taxon>
        <taxon>Bacillati</taxon>
        <taxon>Bacillota</taxon>
        <taxon>Clostridia</taxon>
        <taxon>Eubacteriales</taxon>
        <taxon>Oscillospiraceae</taxon>
        <taxon>Pseudobacteroides</taxon>
    </lineage>
</organism>
<dbReference type="GO" id="GO:0005524">
    <property type="term" value="F:ATP binding"/>
    <property type="evidence" value="ECO:0007669"/>
    <property type="project" value="InterPro"/>
</dbReference>
<dbReference type="PATRIC" id="fig|398512.5.peg.2058"/>
<dbReference type="Gene3D" id="3.40.50.300">
    <property type="entry name" value="P-loop containing nucleotide triphosphate hydrolases"/>
    <property type="match status" value="1"/>
</dbReference>
<dbReference type="PANTHER" id="PTHR30486">
    <property type="entry name" value="TWITCHING MOTILITY PROTEIN PILT"/>
    <property type="match status" value="1"/>
</dbReference>
<dbReference type="InterPro" id="IPR027417">
    <property type="entry name" value="P-loop_NTPase"/>
</dbReference>
<feature type="domain" description="Bacterial type II secretion system protein E" evidence="2">
    <location>
        <begin position="54"/>
        <end position="68"/>
    </location>
</feature>
<dbReference type="PROSITE" id="PS00662">
    <property type="entry name" value="T2SP_E"/>
    <property type="match status" value="1"/>
</dbReference>
<dbReference type="GO" id="GO:0016887">
    <property type="term" value="F:ATP hydrolysis activity"/>
    <property type="evidence" value="ECO:0007669"/>
    <property type="project" value="InterPro"/>
</dbReference>
<evidence type="ECO:0000256" key="1">
    <source>
        <dbReference type="ARBA" id="ARBA00006611"/>
    </source>
</evidence>
<dbReference type="AlphaFoldDB" id="A0A0L6JMW1"/>
<dbReference type="CDD" id="cd01131">
    <property type="entry name" value="PilT"/>
    <property type="match status" value="1"/>
</dbReference>
<comment type="similarity">
    <text evidence="1">Belongs to the GSP E family.</text>
</comment>
<dbReference type="Proteomes" id="UP000036923">
    <property type="component" value="Unassembled WGS sequence"/>
</dbReference>
<dbReference type="InterPro" id="IPR050921">
    <property type="entry name" value="T4SS_GSP_E_ATPase"/>
</dbReference>